<dbReference type="Gene3D" id="1.25.40.10">
    <property type="entry name" value="Tetratricopeptide repeat domain"/>
    <property type="match status" value="1"/>
</dbReference>
<protein>
    <submittedName>
        <fullName evidence="3">CHAT domain-containing protein</fullName>
    </submittedName>
</protein>
<dbReference type="InterPro" id="IPR011990">
    <property type="entry name" value="TPR-like_helical_dom_sf"/>
</dbReference>
<feature type="domain" description="CHAT" evidence="2">
    <location>
        <begin position="611"/>
        <end position="831"/>
    </location>
</feature>
<evidence type="ECO:0000256" key="1">
    <source>
        <dbReference type="SAM" id="MobiDB-lite"/>
    </source>
</evidence>
<name>A0ABW6WS36_9ACTN</name>
<evidence type="ECO:0000259" key="2">
    <source>
        <dbReference type="Pfam" id="PF12770"/>
    </source>
</evidence>
<reference evidence="3 4" key="1">
    <citation type="submission" date="2024-10" db="EMBL/GenBank/DDBJ databases">
        <title>The Natural Products Discovery Center: Release of the First 8490 Sequenced Strains for Exploring Actinobacteria Biosynthetic Diversity.</title>
        <authorList>
            <person name="Kalkreuter E."/>
            <person name="Kautsar S.A."/>
            <person name="Yang D."/>
            <person name="Bader C.D."/>
            <person name="Teijaro C.N."/>
            <person name="Fluegel L."/>
            <person name="Davis C.M."/>
            <person name="Simpson J.R."/>
            <person name="Lauterbach L."/>
            <person name="Steele A.D."/>
            <person name="Gui C."/>
            <person name="Meng S."/>
            <person name="Li G."/>
            <person name="Viehrig K."/>
            <person name="Ye F."/>
            <person name="Su P."/>
            <person name="Kiefer A.F."/>
            <person name="Nichols A."/>
            <person name="Cepeda A.J."/>
            <person name="Yan W."/>
            <person name="Fan B."/>
            <person name="Jiang Y."/>
            <person name="Adhikari A."/>
            <person name="Zheng C.-J."/>
            <person name="Schuster L."/>
            <person name="Cowan T.M."/>
            <person name="Smanski M.J."/>
            <person name="Chevrette M.G."/>
            <person name="De Carvalho L.P.S."/>
            <person name="Shen B."/>
        </authorList>
    </citation>
    <scope>NUCLEOTIDE SEQUENCE [LARGE SCALE GENOMIC DNA]</scope>
    <source>
        <strain evidence="3 4">NPDC000087</strain>
    </source>
</reference>
<comment type="caution">
    <text evidence="3">The sequence shown here is derived from an EMBL/GenBank/DDBJ whole genome shotgun (WGS) entry which is preliminary data.</text>
</comment>
<gene>
    <name evidence="3" type="ORF">ACFY35_42280</name>
</gene>
<evidence type="ECO:0000313" key="4">
    <source>
        <dbReference type="Proteomes" id="UP001602245"/>
    </source>
</evidence>
<organism evidence="3 4">
    <name type="scientific">Paractinoplanes globisporus</name>
    <dbReference type="NCBI Taxonomy" id="113565"/>
    <lineage>
        <taxon>Bacteria</taxon>
        <taxon>Bacillati</taxon>
        <taxon>Actinomycetota</taxon>
        <taxon>Actinomycetes</taxon>
        <taxon>Micromonosporales</taxon>
        <taxon>Micromonosporaceae</taxon>
        <taxon>Paractinoplanes</taxon>
    </lineage>
</organism>
<dbReference type="Pfam" id="PF12770">
    <property type="entry name" value="CHAT"/>
    <property type="match status" value="1"/>
</dbReference>
<proteinExistence type="predicted"/>
<dbReference type="Proteomes" id="UP001602245">
    <property type="component" value="Unassembled WGS sequence"/>
</dbReference>
<accession>A0ABW6WS36</accession>
<dbReference type="InterPro" id="IPR024983">
    <property type="entry name" value="CHAT_dom"/>
</dbReference>
<keyword evidence="4" id="KW-1185">Reference proteome</keyword>
<dbReference type="RefSeq" id="WP_020516309.1">
    <property type="nucleotide sequence ID" value="NZ_JBIAZU010000008.1"/>
</dbReference>
<feature type="region of interest" description="Disordered" evidence="1">
    <location>
        <begin position="269"/>
        <end position="321"/>
    </location>
</feature>
<sequence>MRAALRLAGDAEPEARGRVLVSLAWAESERGQVALGFRLLDEAEPLLSADRRAVLHAQRAVLLWRNGRNDLALAEYDRAVAGLTERDRPLDLVKALNNRSILRLEAGQVGASRDDLQRGLRIALRQDLTMMAAVIRVNIGCLDVAAGDLPAALGAFAAARPAYESITPGRLPALAMERARALIAAGLFREADREVAGAVAQMGEQGQDHYRAEALQTRAEAALLAGRPAAAAEWAAAARAGFLRRGNRRRAALAELLTLRAALALLPPPGAESSTRSAGATGSQGAAGATGSQGAAGATGSQGAAGATGSQGAAGSAGERAEVARRGRRLAGQLRRFGLLEDARVASLVAARAVAGETPWAAARLVDAAGAPGRLDRLDTRLVWRLARAEVQAAAGRSRTASRELAAGMETLHRYRGRFGSLDLQTGASAHGRDLARAGLAGAIAAGKAGEIFRWAERGRAQALRLTPVRPPDDPGVASALEELRQTRQSLRAAEVAGAPAAGLRGRAESLQRRIRESAWALRGSAGGAAVAPLSAVRGRLGGTVLVAYVCDGKTLHALVVDDKAVTLLALGPMAEAEEAVLRVRADLDTAAGRAMPARLAEAVGSATRRDAAVLQNAVLTPLLGLIGDREVLVVPTGLLMTAPWGMLPACAGRPVTVAPSATAWLAASSAQRPAGASVLVAGPDIREEVSALARIRPGSTVLTGSSATPAATLAALDGAGVAHLAAHGRHEAENPLFSALDLWGGPLLGYDLPRLRRPPGLVVLASCELGLTEVRPGDESLGMASALLAAGTTTVVASVGRVADEPAADVMIGFHRALVAGRSPAVALASVAAGTGFVCLGA</sequence>
<feature type="compositionally biased region" description="Low complexity" evidence="1">
    <location>
        <begin position="269"/>
        <end position="318"/>
    </location>
</feature>
<dbReference type="SUPFAM" id="SSF48452">
    <property type="entry name" value="TPR-like"/>
    <property type="match status" value="1"/>
</dbReference>
<dbReference type="EMBL" id="JBIAZU010000008">
    <property type="protein sequence ID" value="MFF5296104.1"/>
    <property type="molecule type" value="Genomic_DNA"/>
</dbReference>
<evidence type="ECO:0000313" key="3">
    <source>
        <dbReference type="EMBL" id="MFF5296104.1"/>
    </source>
</evidence>